<protein>
    <submittedName>
        <fullName evidence="1">Uncharacterized protein</fullName>
    </submittedName>
</protein>
<dbReference type="EMBL" id="FRBC01000037">
    <property type="protein sequence ID" value="SHL05767.1"/>
    <property type="molecule type" value="Genomic_DNA"/>
</dbReference>
<evidence type="ECO:0000313" key="1">
    <source>
        <dbReference type="EMBL" id="SHL05767.1"/>
    </source>
</evidence>
<sequence length="303" mass="34687">MKRLILTIIAILMMVNLSYVSANNKLVEINNNYYWCGNKNFICIPLSGGSSGRYSIIDISSIVVVENSNSNIKFTALCYGIDPSGNIENKSTFSIKRIKLPISVFKIERGVLNYGSIEITYGENTREEKLGNLYYDFIKEIEKQTNGKISSIDIFGGYVNFSSDYVWYIPNMPLEYRAKYGDGLAIIKINDISATMKDYMSTEKVISPLFYYYIFPHYSDDYVRSHLAEIHNKNEDFIITKMTFALTSNGKWIRVLSPENYAKFGGASTNNYTWEELPSGLLGKIYREVCDYTLKYLNHSISK</sequence>
<reference evidence="1 2" key="1">
    <citation type="submission" date="2016-11" db="EMBL/GenBank/DDBJ databases">
        <authorList>
            <person name="Jaros S."/>
            <person name="Januszkiewicz K."/>
            <person name="Wedrychowicz H."/>
        </authorList>
    </citation>
    <scope>NUCLEOTIDE SEQUENCE [LARGE SCALE GENOMIC DNA]</scope>
    <source>
        <strain evidence="1 2">HD4</strain>
    </source>
</reference>
<name>A0A1M6XIH0_SELRU</name>
<proteinExistence type="predicted"/>
<dbReference type="AlphaFoldDB" id="A0A1M6XIH0"/>
<dbReference type="RefSeq" id="WP_073092615.1">
    <property type="nucleotide sequence ID" value="NZ_FRBC01000037.1"/>
</dbReference>
<evidence type="ECO:0000313" key="2">
    <source>
        <dbReference type="Proteomes" id="UP000184263"/>
    </source>
</evidence>
<accession>A0A1M6XIH0</accession>
<gene>
    <name evidence="1" type="ORF">SAMN05216582_13723</name>
</gene>
<dbReference type="Proteomes" id="UP000184263">
    <property type="component" value="Unassembled WGS sequence"/>
</dbReference>
<organism evidence="1 2">
    <name type="scientific">Selenomonas ruminantium</name>
    <dbReference type="NCBI Taxonomy" id="971"/>
    <lineage>
        <taxon>Bacteria</taxon>
        <taxon>Bacillati</taxon>
        <taxon>Bacillota</taxon>
        <taxon>Negativicutes</taxon>
        <taxon>Selenomonadales</taxon>
        <taxon>Selenomonadaceae</taxon>
        <taxon>Selenomonas</taxon>
    </lineage>
</organism>